<keyword evidence="7" id="KW-0333">Golgi apparatus</keyword>
<evidence type="ECO:0000256" key="7">
    <source>
        <dbReference type="ARBA" id="ARBA00023034"/>
    </source>
</evidence>
<feature type="compositionally biased region" description="Basic and acidic residues" evidence="8">
    <location>
        <begin position="154"/>
        <end position="168"/>
    </location>
</feature>
<dbReference type="OrthoDB" id="6278596at2759"/>
<dbReference type="GO" id="GO:0005794">
    <property type="term" value="C:Golgi apparatus"/>
    <property type="evidence" value="ECO:0007669"/>
    <property type="project" value="UniProtKB-SubCell"/>
</dbReference>
<evidence type="ECO:0000256" key="6">
    <source>
        <dbReference type="ARBA" id="ARBA00022892"/>
    </source>
</evidence>
<dbReference type="Proteomes" id="UP001063166">
    <property type="component" value="Unassembled WGS sequence"/>
</dbReference>
<comment type="similarity">
    <text evidence="3">Belongs to the TRAPPC11 family.</text>
</comment>
<evidence type="ECO:0000313" key="12">
    <source>
        <dbReference type="Proteomes" id="UP001063166"/>
    </source>
</evidence>
<evidence type="ECO:0000259" key="9">
    <source>
        <dbReference type="Pfam" id="PF11817"/>
    </source>
</evidence>
<protein>
    <recommendedName>
        <fullName evidence="4">Trafficking protein particle complex subunit 11</fullName>
    </recommendedName>
</protein>
<dbReference type="InterPro" id="IPR025876">
    <property type="entry name" value="TRAPPC11_C"/>
</dbReference>
<accession>A0A9P3UJV1</accession>
<evidence type="ECO:0000256" key="5">
    <source>
        <dbReference type="ARBA" id="ARBA00022448"/>
    </source>
</evidence>
<feature type="region of interest" description="Disordered" evidence="8">
    <location>
        <begin position="266"/>
        <end position="285"/>
    </location>
</feature>
<comment type="subcellular location">
    <subcellularLocation>
        <location evidence="2">Golgi apparatus</location>
        <location evidence="2">cis-Golgi network</location>
    </subcellularLocation>
</comment>
<dbReference type="PANTHER" id="PTHR14374">
    <property type="entry name" value="FOIE GRAS"/>
    <property type="match status" value="1"/>
</dbReference>
<reference evidence="11" key="1">
    <citation type="submission" date="2022-07" db="EMBL/GenBank/DDBJ databases">
        <title>The genome of Lyophyllum shimeji provides insight into the initial evolution of ectomycorrhizal fungal genome.</title>
        <authorList>
            <person name="Kobayashi Y."/>
            <person name="Shibata T."/>
            <person name="Hirakawa H."/>
            <person name="Shigenobu S."/>
            <person name="Nishiyama T."/>
            <person name="Yamada A."/>
            <person name="Hasebe M."/>
            <person name="Kawaguchi M."/>
        </authorList>
    </citation>
    <scope>NUCLEOTIDE SEQUENCE</scope>
    <source>
        <strain evidence="11">AT787</strain>
    </source>
</reference>
<dbReference type="PANTHER" id="PTHR14374:SF0">
    <property type="entry name" value="TRAFFICKING PROTEIN PARTICLE COMPLEX SUBUNIT 11"/>
    <property type="match status" value="1"/>
</dbReference>
<evidence type="ECO:0000313" key="11">
    <source>
        <dbReference type="EMBL" id="GLB37359.1"/>
    </source>
</evidence>
<dbReference type="Pfam" id="PF11817">
    <property type="entry name" value="Foie-gras_1"/>
    <property type="match status" value="1"/>
</dbReference>
<keyword evidence="6" id="KW-0931">ER-Golgi transport</keyword>
<dbReference type="GO" id="GO:0016192">
    <property type="term" value="P:vesicle-mediated transport"/>
    <property type="evidence" value="ECO:0007669"/>
    <property type="project" value="UniProtKB-KW"/>
</dbReference>
<organism evidence="11 12">
    <name type="scientific">Lyophyllum shimeji</name>
    <name type="common">Hon-shimeji</name>
    <name type="synonym">Tricholoma shimeji</name>
    <dbReference type="NCBI Taxonomy" id="47721"/>
    <lineage>
        <taxon>Eukaryota</taxon>
        <taxon>Fungi</taxon>
        <taxon>Dikarya</taxon>
        <taxon>Basidiomycota</taxon>
        <taxon>Agaricomycotina</taxon>
        <taxon>Agaricomycetes</taxon>
        <taxon>Agaricomycetidae</taxon>
        <taxon>Agaricales</taxon>
        <taxon>Tricholomatineae</taxon>
        <taxon>Lyophyllaceae</taxon>
        <taxon>Lyophyllum</taxon>
    </lineage>
</organism>
<feature type="region of interest" description="Disordered" evidence="8">
    <location>
        <begin position="146"/>
        <end position="168"/>
    </location>
</feature>
<dbReference type="AlphaFoldDB" id="A0A9P3UJV1"/>
<dbReference type="EMBL" id="BRPK01000004">
    <property type="protein sequence ID" value="GLB37359.1"/>
    <property type="molecule type" value="Genomic_DNA"/>
</dbReference>
<evidence type="ECO:0000256" key="8">
    <source>
        <dbReference type="SAM" id="MobiDB-lite"/>
    </source>
</evidence>
<dbReference type="Pfam" id="PF12742">
    <property type="entry name" value="Gryzun-like"/>
    <property type="match status" value="1"/>
</dbReference>
<name>A0A9P3UJV1_LYOSH</name>
<feature type="domain" description="Trafficking protein particle complex subunit 11" evidence="9">
    <location>
        <begin position="341"/>
        <end position="613"/>
    </location>
</feature>
<evidence type="ECO:0000256" key="4">
    <source>
        <dbReference type="ARBA" id="ARBA00021520"/>
    </source>
</evidence>
<evidence type="ECO:0000259" key="10">
    <source>
        <dbReference type="Pfam" id="PF12742"/>
    </source>
</evidence>
<feature type="domain" description="Trafficking protein particle complex subunit 11 C-terminal" evidence="10">
    <location>
        <begin position="1138"/>
        <end position="1189"/>
    </location>
</feature>
<evidence type="ECO:0000256" key="3">
    <source>
        <dbReference type="ARBA" id="ARBA00007051"/>
    </source>
</evidence>
<keyword evidence="12" id="KW-1185">Reference proteome</keyword>
<comment type="function">
    <text evidence="1">Involved in endoplasmic reticulum to Golgi apparatus trafficking at a very early stage.</text>
</comment>
<evidence type="ECO:0000256" key="1">
    <source>
        <dbReference type="ARBA" id="ARBA00001995"/>
    </source>
</evidence>
<dbReference type="InterPro" id="IPR021773">
    <property type="entry name" value="TPC11"/>
</dbReference>
<gene>
    <name evidence="11" type="ORF">LshimejAT787_0404100</name>
</gene>
<keyword evidence="5" id="KW-0813">Transport</keyword>
<evidence type="ECO:0000256" key="2">
    <source>
        <dbReference type="ARBA" id="ARBA00004222"/>
    </source>
</evidence>
<comment type="caution">
    <text evidence="11">The sequence shown here is derived from an EMBL/GenBank/DDBJ whole genome shotgun (WGS) entry which is preliminary data.</text>
</comment>
<sequence>MNSYPPELLAQLAPVMFVAGLDAFPPVPPQPSGPTPTRPNDFTVLAARLREALQAQRKVAVWQPEKFKTFQVIIVDKDVRFPPRKLVPPEDPQYSAAHSPLSPLTPTSPLHPDGLIAPIWIRKHTSLVPSVFVLFLRVFEYPPSTTVSPLDAPDGQREREREQEERKRDAELAAEVALRKKSTNERGIKLTVVLMATRKLLDDPTLDARLTFIRRQSGLDSRAALFVLSPVSPSELSEFVKSLQQALYEPALEYYTAHSKRVRRKRNRHAQATYPNPVPGTSNIPRPLRPEGWTVRYEYKMACFAEFRGEDEVALKHYQDAHSTLVLMFGSTAILPPRTKRWAEAKVLADCINVKISKLYLYNNEHALALSHHNSHVRIFSDFSRGWGIGEETFEYWSWIARQHRVLAELLEQGTRSTLTIPTHQPTYPIASNASLAASGKGLASSTLELESMRSLGINPSQALQHPGFYYFMAARCTEIRRQRFLAALELENTQQSPVLSPGFANEKKVDHLSIILELYTKTYELFKKYTVVEPQNPAQGRLTLWIAHRIAQTYYHSGKYDMAMRFFERIAKTYRREKWGLLLRPLLSTWYACARELGDIDLSVKLLVEMLGHDAREEEPASLEEDLVAILKNTVPTSDEALLVNLSESQPIFDSNVVFWAPEVKVGDPAAFQLSLVAPKTVSISSLPISSLSVYFSHRESPVVVRHEDPEVPSPLSFQWINLGHISPSSDASGDISANLRWQMGGSFVFSGTLSCDFPTSLKVTELLLTMEEGQWKIEIPFNPCGSREGAPTHARWLSSVEPPQYVPIKREMSSTVNVRYPPHTLAVSLTHESPAYLNEEHPIVIDITNVDSRPLDVVVDVLLQPTEIDGAVNTIILGDDRSTNFIKSVPFGLLAPGVSAVKTLYLVNSGAAGDRMVDISIQSRPTNAVIDPTNPELQDLTETLKTIVIPAIDPFNVTQTISYTRGVPDWPGLANLNTFDGDSWNNSRTSEAVVSTRMECVGPSPVQVNSLTFERHKHERVKIIECSADYTEASPSEYHPGDELAHVCRVALTSPEDEQDEPISRIGSYHISWQRIRNNGDYGSLSTTVIFLPALEPPVEGLLALLSVPPAATLHVPISLTLAVRNYHPSRSANIVVQLELDASDAFVVAGMRSGRIPILMPGEEEKLTWRLIPIECGHVRLPRIKVIDKRPILTSDAEVASESGIRGELVRIVDTRLDRRPVRTADAAEGDEIDDGGFGTVLVLP</sequence>
<proteinExistence type="inferred from homology"/>